<accession>A0A839HBS1</accession>
<dbReference type="RefSeq" id="WP_182584069.1">
    <property type="nucleotide sequence ID" value="NZ_JABVCQ010000018.1"/>
</dbReference>
<dbReference type="AlphaFoldDB" id="A0A839HBS1"/>
<dbReference type="EMBL" id="JABVCQ010000018">
    <property type="protein sequence ID" value="MBB1126445.1"/>
    <property type="molecule type" value="Genomic_DNA"/>
</dbReference>
<comment type="caution">
    <text evidence="1">The sequence shown here is derived from an EMBL/GenBank/DDBJ whole genome shotgun (WGS) entry which is preliminary data.</text>
</comment>
<keyword evidence="2" id="KW-1185">Reference proteome</keyword>
<proteinExistence type="predicted"/>
<dbReference type="Proteomes" id="UP000548632">
    <property type="component" value="Unassembled WGS sequence"/>
</dbReference>
<evidence type="ECO:0000313" key="1">
    <source>
        <dbReference type="EMBL" id="MBB1126445.1"/>
    </source>
</evidence>
<organism evidence="1 2">
    <name type="scientific">Thiospirillum jenense</name>
    <dbReference type="NCBI Taxonomy" id="1653858"/>
    <lineage>
        <taxon>Bacteria</taxon>
        <taxon>Pseudomonadati</taxon>
        <taxon>Pseudomonadota</taxon>
        <taxon>Gammaproteobacteria</taxon>
        <taxon>Chromatiales</taxon>
        <taxon>Chromatiaceae</taxon>
        <taxon>Thiospirillum</taxon>
    </lineage>
</organism>
<name>A0A839HBS1_9GAMM</name>
<protein>
    <submittedName>
        <fullName evidence="1">Uncharacterized protein</fullName>
    </submittedName>
</protein>
<sequence length="69" mass="7817">MRQRGNAYASFIIDAQVLYMLAKQSFLSIDDYLISEDGADCRHEYINGELYAMTGATEKMSSWLNNDVA</sequence>
<evidence type="ECO:0000313" key="2">
    <source>
        <dbReference type="Proteomes" id="UP000548632"/>
    </source>
</evidence>
<gene>
    <name evidence="1" type="ORF">HUK38_09385</name>
</gene>
<reference evidence="1 2" key="1">
    <citation type="journal article" date="2020" name="Arch. Microbiol.">
        <title>The genome sequence of the giant phototrophic gammaproteobacterium Thiospirillum jenense gives insight into its physiological properties and phylogenetic relationships.</title>
        <authorList>
            <person name="Imhoff J.F."/>
            <person name="Meyer T.E."/>
            <person name="Kyndt J.A."/>
        </authorList>
    </citation>
    <scope>NUCLEOTIDE SEQUENCE [LARGE SCALE GENOMIC DNA]</scope>
    <source>
        <strain evidence="1 2">DSM 216</strain>
    </source>
</reference>